<evidence type="ECO:0008006" key="3">
    <source>
        <dbReference type="Google" id="ProtNLM"/>
    </source>
</evidence>
<name>A0A6C0C9C7_9ZZZZ</name>
<evidence type="ECO:0000256" key="1">
    <source>
        <dbReference type="SAM" id="Coils"/>
    </source>
</evidence>
<feature type="coiled-coil region" evidence="1">
    <location>
        <begin position="382"/>
        <end position="436"/>
    </location>
</feature>
<dbReference type="EMBL" id="MN739365">
    <property type="protein sequence ID" value="QHT01178.1"/>
    <property type="molecule type" value="Genomic_DNA"/>
</dbReference>
<sequence length="447" mass="53011">MQAYKINNKKYYLISELMTEYPTLFKKCKNGREFVNKENISSNKYIFARSTERGFTVTDGMSKKFDKIFILKDWFDENYVDDVESEEEIEEIKEDIGEAPAIIELDDHEKFVDNYDNIVEIEVRGERDHEKCYFRVKDIMEGFGIKYLNDVIINKNRSGYIHDIHYKYFYCHASVKDRSGNKNEKIKKIKELYLTYLGLLRVFFVSRKETADKFVKWASKTLFTAQMGTLTEKRKLASSVLGVSPSEVKAVFSKTSFVLPVIYLFTLGTVKDLRKTLNIDGKHKDDKIIAKIGVTKDIERRTREHEKEYGRLKNVNMELVHYEYIDSQYIFSSETDLKDIIKGLNLNLEHEKYDELIIFNKTQLPMIKKQYQQIGKSYIGHIAELVTKIKTLESERELTKEKHVNELMKEKYHNDLMKEKHENEMMKKDIEIMKRDMEIMKMSKQKK</sequence>
<protein>
    <recommendedName>
        <fullName evidence="3">Bro-N domain-containing protein</fullName>
    </recommendedName>
</protein>
<keyword evidence="1" id="KW-0175">Coiled coil</keyword>
<reference evidence="2" key="1">
    <citation type="journal article" date="2020" name="Nature">
        <title>Giant virus diversity and host interactions through global metagenomics.</title>
        <authorList>
            <person name="Schulz F."/>
            <person name="Roux S."/>
            <person name="Paez-Espino D."/>
            <person name="Jungbluth S."/>
            <person name="Walsh D.A."/>
            <person name="Denef V.J."/>
            <person name="McMahon K.D."/>
            <person name="Konstantinidis K.T."/>
            <person name="Eloe-Fadrosh E.A."/>
            <person name="Kyrpides N.C."/>
            <person name="Woyke T."/>
        </authorList>
    </citation>
    <scope>NUCLEOTIDE SEQUENCE</scope>
    <source>
        <strain evidence="2">GVMAG-M-3300020192-26</strain>
    </source>
</reference>
<dbReference type="AlphaFoldDB" id="A0A6C0C9C7"/>
<accession>A0A6C0C9C7</accession>
<evidence type="ECO:0000313" key="2">
    <source>
        <dbReference type="EMBL" id="QHT01178.1"/>
    </source>
</evidence>
<organism evidence="2">
    <name type="scientific">viral metagenome</name>
    <dbReference type="NCBI Taxonomy" id="1070528"/>
    <lineage>
        <taxon>unclassified sequences</taxon>
        <taxon>metagenomes</taxon>
        <taxon>organismal metagenomes</taxon>
    </lineage>
</organism>
<proteinExistence type="predicted"/>